<organism evidence="2 3">
    <name type="scientific">Clitoria ternatea</name>
    <name type="common">Butterfly pea</name>
    <dbReference type="NCBI Taxonomy" id="43366"/>
    <lineage>
        <taxon>Eukaryota</taxon>
        <taxon>Viridiplantae</taxon>
        <taxon>Streptophyta</taxon>
        <taxon>Embryophyta</taxon>
        <taxon>Tracheophyta</taxon>
        <taxon>Spermatophyta</taxon>
        <taxon>Magnoliopsida</taxon>
        <taxon>eudicotyledons</taxon>
        <taxon>Gunneridae</taxon>
        <taxon>Pentapetalae</taxon>
        <taxon>rosids</taxon>
        <taxon>fabids</taxon>
        <taxon>Fabales</taxon>
        <taxon>Fabaceae</taxon>
        <taxon>Papilionoideae</taxon>
        <taxon>50 kb inversion clade</taxon>
        <taxon>NPAAA clade</taxon>
        <taxon>indigoferoid/millettioid clade</taxon>
        <taxon>Phaseoleae</taxon>
        <taxon>Clitoria</taxon>
    </lineage>
</organism>
<accession>A0AAN9K7Q7</accession>
<protein>
    <submittedName>
        <fullName evidence="2">Uncharacterized protein</fullName>
    </submittedName>
</protein>
<proteinExistence type="predicted"/>
<evidence type="ECO:0000256" key="1">
    <source>
        <dbReference type="SAM" id="MobiDB-lite"/>
    </source>
</evidence>
<sequence length="109" mass="11970">MEEEGTPTGDKTGPVTPTGDRTKPSIQADHDPLPRARRRRRQDPELRRIPTATESGSLTHRAPLVPTPTDRLIPVRSRLAVAPSVVAAADPLGPFPIFSLSFLIFHFEI</sequence>
<name>A0AAN9K7Q7_CLITE</name>
<reference evidence="2 3" key="1">
    <citation type="submission" date="2024-01" db="EMBL/GenBank/DDBJ databases">
        <title>The genomes of 5 underutilized Papilionoideae crops provide insights into root nodulation and disease resistance.</title>
        <authorList>
            <person name="Yuan L."/>
        </authorList>
    </citation>
    <scope>NUCLEOTIDE SEQUENCE [LARGE SCALE GENOMIC DNA]</scope>
    <source>
        <strain evidence="2">LY-2023</strain>
        <tissue evidence="2">Leaf</tissue>
    </source>
</reference>
<feature type="compositionally biased region" description="Basic and acidic residues" evidence="1">
    <location>
        <begin position="20"/>
        <end position="34"/>
    </location>
</feature>
<evidence type="ECO:0000313" key="3">
    <source>
        <dbReference type="Proteomes" id="UP001359559"/>
    </source>
</evidence>
<dbReference type="Proteomes" id="UP001359559">
    <property type="component" value="Unassembled WGS sequence"/>
</dbReference>
<evidence type="ECO:0000313" key="2">
    <source>
        <dbReference type="EMBL" id="KAK7311581.1"/>
    </source>
</evidence>
<gene>
    <name evidence="2" type="ORF">RJT34_09819</name>
</gene>
<dbReference type="AlphaFoldDB" id="A0AAN9K7Q7"/>
<feature type="region of interest" description="Disordered" evidence="1">
    <location>
        <begin position="1"/>
        <end position="69"/>
    </location>
</feature>
<dbReference type="EMBL" id="JAYKXN010000002">
    <property type="protein sequence ID" value="KAK7311581.1"/>
    <property type="molecule type" value="Genomic_DNA"/>
</dbReference>
<keyword evidence="3" id="KW-1185">Reference proteome</keyword>
<comment type="caution">
    <text evidence="2">The sequence shown here is derived from an EMBL/GenBank/DDBJ whole genome shotgun (WGS) entry which is preliminary data.</text>
</comment>